<keyword evidence="2" id="KW-1185">Reference proteome</keyword>
<gene>
    <name evidence="1" type="ORF">LSINAPIS_LOCUS522</name>
</gene>
<proteinExistence type="predicted"/>
<reference evidence="1 2" key="1">
    <citation type="submission" date="2017-07" db="EMBL/GenBank/DDBJ databases">
        <authorList>
            <person name="Talla V."/>
            <person name="Backstrom N."/>
        </authorList>
    </citation>
    <scope>NUCLEOTIDE SEQUENCE [LARGE SCALE GENOMIC DNA]</scope>
</reference>
<evidence type="ECO:0000313" key="1">
    <source>
        <dbReference type="EMBL" id="VVC86758.1"/>
    </source>
</evidence>
<dbReference type="AlphaFoldDB" id="A0A5E4PLY4"/>
<dbReference type="Proteomes" id="UP000324832">
    <property type="component" value="Unassembled WGS sequence"/>
</dbReference>
<evidence type="ECO:0000313" key="2">
    <source>
        <dbReference type="Proteomes" id="UP000324832"/>
    </source>
</evidence>
<name>A0A5E4PLY4_9NEOP</name>
<protein>
    <submittedName>
        <fullName evidence="1">Uncharacterized protein</fullName>
    </submittedName>
</protein>
<sequence length="94" mass="10496">MRVHDSEHPPEHLGGDGVHLIQHHEAPLLRLQPLHGLLGLPRAPLPVRDHRSSFFFKLKDSARNTDAHYAMPYTPITQQPIAGSGTSSRVIQLQ</sequence>
<accession>A0A5E4PLY4</accession>
<organism evidence="1 2">
    <name type="scientific">Leptidea sinapis</name>
    <dbReference type="NCBI Taxonomy" id="189913"/>
    <lineage>
        <taxon>Eukaryota</taxon>
        <taxon>Metazoa</taxon>
        <taxon>Ecdysozoa</taxon>
        <taxon>Arthropoda</taxon>
        <taxon>Hexapoda</taxon>
        <taxon>Insecta</taxon>
        <taxon>Pterygota</taxon>
        <taxon>Neoptera</taxon>
        <taxon>Endopterygota</taxon>
        <taxon>Lepidoptera</taxon>
        <taxon>Glossata</taxon>
        <taxon>Ditrysia</taxon>
        <taxon>Papilionoidea</taxon>
        <taxon>Pieridae</taxon>
        <taxon>Dismorphiinae</taxon>
        <taxon>Leptidea</taxon>
    </lineage>
</organism>
<dbReference type="EMBL" id="FZQP02000016">
    <property type="protein sequence ID" value="VVC86758.1"/>
    <property type="molecule type" value="Genomic_DNA"/>
</dbReference>